<dbReference type="EMBL" id="BMMD01000021">
    <property type="protein sequence ID" value="GGJ90143.1"/>
    <property type="molecule type" value="Genomic_DNA"/>
</dbReference>
<dbReference type="SUPFAM" id="SSF53756">
    <property type="entry name" value="UDP-Glycosyltransferase/glycogen phosphorylase"/>
    <property type="match status" value="1"/>
</dbReference>
<dbReference type="Proteomes" id="UP000636956">
    <property type="component" value="Unassembled WGS sequence"/>
</dbReference>
<dbReference type="PANTHER" id="PTHR12526">
    <property type="entry name" value="GLYCOSYLTRANSFERASE"/>
    <property type="match status" value="1"/>
</dbReference>
<dbReference type="RefSeq" id="WP_188744298.1">
    <property type="nucleotide sequence ID" value="NZ_BAABFW010000027.1"/>
</dbReference>
<evidence type="ECO:0000313" key="4">
    <source>
        <dbReference type="EMBL" id="GGJ90143.1"/>
    </source>
</evidence>
<dbReference type="Pfam" id="PF13579">
    <property type="entry name" value="Glyco_trans_4_4"/>
    <property type="match status" value="1"/>
</dbReference>
<evidence type="ECO:0000256" key="1">
    <source>
        <dbReference type="ARBA" id="ARBA00022676"/>
    </source>
</evidence>
<sequence>MRALDAGTESRVILHVAECYEAGVGRAIDRAVGATPEYRHVLLARGQEIDRAEKSGLYADVQVLPAKSMAAVRSVVAAARSIRPRVVHAHSSWAGVYTRIVKLPVPVIYQPHSFAFEMAKPITRTIYRWAEQALAPRARHFVVLTAREQRLAAQLHRRASTVLVPNSPTMTGQVRPHPRELGVVTVSTVGRVVEQKDPAFFASVAQTLATSDPAFRFEWIGDGEPALVRTLRDAGIVVTGWLSEEEVLSRVAASSVYIHTANYEGFPLSVLDAAAAGIPIVARDIPAFEGTPLLIAKDPASMANQVHRLSADPSIRLDAIGRSHSLASAMSADVQRERLTNLYEMIADG</sequence>
<organism evidence="4 5">
    <name type="scientific">Agromyces bauzanensis</name>
    <dbReference type="NCBI Taxonomy" id="1308924"/>
    <lineage>
        <taxon>Bacteria</taxon>
        <taxon>Bacillati</taxon>
        <taxon>Actinomycetota</taxon>
        <taxon>Actinomycetes</taxon>
        <taxon>Micrococcales</taxon>
        <taxon>Microbacteriaceae</taxon>
        <taxon>Agromyces</taxon>
    </lineage>
</organism>
<dbReference type="InterPro" id="IPR028098">
    <property type="entry name" value="Glyco_trans_4-like_N"/>
</dbReference>
<keyword evidence="5" id="KW-1185">Reference proteome</keyword>
<name>A0A917UWL6_9MICO</name>
<dbReference type="Pfam" id="PF13692">
    <property type="entry name" value="Glyco_trans_1_4"/>
    <property type="match status" value="1"/>
</dbReference>
<accession>A0A917UWL6</accession>
<proteinExistence type="predicted"/>
<keyword evidence="1" id="KW-0328">Glycosyltransferase</keyword>
<protein>
    <recommendedName>
        <fullName evidence="3">Glycosyltransferase subfamily 4-like N-terminal domain-containing protein</fullName>
    </recommendedName>
</protein>
<gene>
    <name evidence="4" type="ORF">GCM10011372_30860</name>
</gene>
<keyword evidence="2" id="KW-0808">Transferase</keyword>
<dbReference type="GO" id="GO:0016757">
    <property type="term" value="F:glycosyltransferase activity"/>
    <property type="evidence" value="ECO:0007669"/>
    <property type="project" value="UniProtKB-KW"/>
</dbReference>
<comment type="caution">
    <text evidence="4">The sequence shown here is derived from an EMBL/GenBank/DDBJ whole genome shotgun (WGS) entry which is preliminary data.</text>
</comment>
<reference evidence="4" key="2">
    <citation type="submission" date="2020-09" db="EMBL/GenBank/DDBJ databases">
        <authorList>
            <person name="Sun Q."/>
            <person name="Zhou Y."/>
        </authorList>
    </citation>
    <scope>NUCLEOTIDE SEQUENCE</scope>
    <source>
        <strain evidence="4">CGMCC 1.8984</strain>
    </source>
</reference>
<evidence type="ECO:0000313" key="5">
    <source>
        <dbReference type="Proteomes" id="UP000636956"/>
    </source>
</evidence>
<feature type="domain" description="Glycosyltransferase subfamily 4-like N-terminal" evidence="3">
    <location>
        <begin position="64"/>
        <end position="166"/>
    </location>
</feature>
<evidence type="ECO:0000259" key="3">
    <source>
        <dbReference type="Pfam" id="PF13579"/>
    </source>
</evidence>
<dbReference type="AlphaFoldDB" id="A0A917UWL6"/>
<dbReference type="Gene3D" id="3.40.50.2000">
    <property type="entry name" value="Glycogen Phosphorylase B"/>
    <property type="match status" value="2"/>
</dbReference>
<reference evidence="4" key="1">
    <citation type="journal article" date="2014" name="Int. J. Syst. Evol. Microbiol.">
        <title>Complete genome sequence of Corynebacterium casei LMG S-19264T (=DSM 44701T), isolated from a smear-ripened cheese.</title>
        <authorList>
            <consortium name="US DOE Joint Genome Institute (JGI-PGF)"/>
            <person name="Walter F."/>
            <person name="Albersmeier A."/>
            <person name="Kalinowski J."/>
            <person name="Ruckert C."/>
        </authorList>
    </citation>
    <scope>NUCLEOTIDE SEQUENCE</scope>
    <source>
        <strain evidence="4">CGMCC 1.8984</strain>
    </source>
</reference>
<evidence type="ECO:0000256" key="2">
    <source>
        <dbReference type="ARBA" id="ARBA00022679"/>
    </source>
</evidence>